<dbReference type="Proteomes" id="UP001168821">
    <property type="component" value="Unassembled WGS sequence"/>
</dbReference>
<evidence type="ECO:0000256" key="4">
    <source>
        <dbReference type="ARBA" id="ARBA00022692"/>
    </source>
</evidence>
<evidence type="ECO:0000256" key="2">
    <source>
        <dbReference type="ARBA" id="ARBA00006459"/>
    </source>
</evidence>
<keyword evidence="8" id="KW-0915">Sodium</keyword>
<accession>A0AA38IQ38</accession>
<dbReference type="CDD" id="cd06857">
    <property type="entry name" value="SLC5-6-like_sbd"/>
    <property type="match status" value="1"/>
</dbReference>
<dbReference type="PRINTS" id="PR00176">
    <property type="entry name" value="NANEUSMPORT"/>
</dbReference>
<feature type="transmembrane region" description="Helical" evidence="9">
    <location>
        <begin position="624"/>
        <end position="643"/>
    </location>
</feature>
<comment type="similarity">
    <text evidence="2">Belongs to the sodium:neurotransmitter symporter (SNF) (TC 2.A.22) family.</text>
</comment>
<feature type="transmembrane region" description="Helical" evidence="9">
    <location>
        <begin position="377"/>
        <end position="398"/>
    </location>
</feature>
<evidence type="ECO:0000256" key="5">
    <source>
        <dbReference type="ARBA" id="ARBA00022847"/>
    </source>
</evidence>
<reference evidence="10" key="1">
    <citation type="journal article" date="2023" name="G3 (Bethesda)">
        <title>Whole genome assemblies of Zophobas morio and Tenebrio molitor.</title>
        <authorList>
            <person name="Kaur S."/>
            <person name="Stinson S.A."/>
            <person name="diCenzo G.C."/>
        </authorList>
    </citation>
    <scope>NUCLEOTIDE SEQUENCE</scope>
    <source>
        <strain evidence="10">QUZm001</strain>
    </source>
</reference>
<keyword evidence="8" id="KW-0479">Metal-binding</keyword>
<evidence type="ECO:0000256" key="3">
    <source>
        <dbReference type="ARBA" id="ARBA00022448"/>
    </source>
</evidence>
<evidence type="ECO:0000256" key="1">
    <source>
        <dbReference type="ARBA" id="ARBA00004141"/>
    </source>
</evidence>
<evidence type="ECO:0000256" key="6">
    <source>
        <dbReference type="ARBA" id="ARBA00022989"/>
    </source>
</evidence>
<keyword evidence="3" id="KW-0813">Transport</keyword>
<name>A0AA38IQ38_9CUCU</name>
<dbReference type="AlphaFoldDB" id="A0AA38IQ38"/>
<comment type="caution">
    <text evidence="10">The sequence shown here is derived from an EMBL/GenBank/DDBJ whole genome shotgun (WGS) entry which is preliminary data.</text>
</comment>
<feature type="binding site" evidence="8">
    <location>
        <position position="164"/>
    </location>
    <ligand>
        <name>Na(+)</name>
        <dbReference type="ChEBI" id="CHEBI:29101"/>
        <label>1</label>
    </ligand>
</feature>
<dbReference type="Pfam" id="PF00209">
    <property type="entry name" value="SNF"/>
    <property type="match status" value="2"/>
</dbReference>
<dbReference type="GO" id="GO:0015375">
    <property type="term" value="F:glycine:sodium symporter activity"/>
    <property type="evidence" value="ECO:0007669"/>
    <property type="project" value="TreeGrafter"/>
</dbReference>
<comment type="subcellular location">
    <subcellularLocation>
        <location evidence="1">Membrane</location>
        <topology evidence="1">Multi-pass membrane protein</topology>
    </subcellularLocation>
</comment>
<gene>
    <name evidence="10" type="ORF">Zmor_005581</name>
</gene>
<feature type="transmembrane region" description="Helical" evidence="9">
    <location>
        <begin position="542"/>
        <end position="564"/>
    </location>
</feature>
<evidence type="ECO:0000256" key="7">
    <source>
        <dbReference type="ARBA" id="ARBA00023136"/>
    </source>
</evidence>
<evidence type="ECO:0000256" key="8">
    <source>
        <dbReference type="PIRSR" id="PIRSR600175-1"/>
    </source>
</evidence>
<dbReference type="SUPFAM" id="SSF161070">
    <property type="entry name" value="SNF-like"/>
    <property type="match status" value="1"/>
</dbReference>
<keyword evidence="5" id="KW-0769">Symport</keyword>
<keyword evidence="7 9" id="KW-0472">Membrane</keyword>
<dbReference type="GO" id="GO:0046872">
    <property type="term" value="F:metal ion binding"/>
    <property type="evidence" value="ECO:0007669"/>
    <property type="project" value="UniProtKB-KW"/>
</dbReference>
<proteinExistence type="inferred from homology"/>
<dbReference type="GO" id="GO:0005886">
    <property type="term" value="C:plasma membrane"/>
    <property type="evidence" value="ECO:0007669"/>
    <property type="project" value="TreeGrafter"/>
</dbReference>
<dbReference type="PROSITE" id="PS50267">
    <property type="entry name" value="NA_NEUROTRAN_SYMP_3"/>
    <property type="match status" value="1"/>
</dbReference>
<feature type="transmembrane region" description="Helical" evidence="9">
    <location>
        <begin position="509"/>
        <end position="530"/>
    </location>
</feature>
<feature type="transmembrane region" description="Helical" evidence="9">
    <location>
        <begin position="334"/>
        <end position="351"/>
    </location>
</feature>
<organism evidence="10 11">
    <name type="scientific">Zophobas morio</name>
    <dbReference type="NCBI Taxonomy" id="2755281"/>
    <lineage>
        <taxon>Eukaryota</taxon>
        <taxon>Metazoa</taxon>
        <taxon>Ecdysozoa</taxon>
        <taxon>Arthropoda</taxon>
        <taxon>Hexapoda</taxon>
        <taxon>Insecta</taxon>
        <taxon>Pterygota</taxon>
        <taxon>Neoptera</taxon>
        <taxon>Endopterygota</taxon>
        <taxon>Coleoptera</taxon>
        <taxon>Polyphaga</taxon>
        <taxon>Cucujiformia</taxon>
        <taxon>Tenebrionidae</taxon>
        <taxon>Zophobas</taxon>
    </lineage>
</organism>
<evidence type="ECO:0000313" key="10">
    <source>
        <dbReference type="EMBL" id="KAJ3661172.1"/>
    </source>
</evidence>
<protein>
    <recommendedName>
        <fullName evidence="12">Sodium-dependent nutrient amino acid transporter 1</fullName>
    </recommendedName>
</protein>
<feature type="transmembrane region" description="Helical" evidence="9">
    <location>
        <begin position="472"/>
        <end position="497"/>
    </location>
</feature>
<feature type="binding site" evidence="8">
    <location>
        <position position="169"/>
    </location>
    <ligand>
        <name>Na(+)</name>
        <dbReference type="ChEBI" id="CHEBI:29101"/>
        <label>1</label>
    </ligand>
</feature>
<sequence>MREKWDTSNTPVPINDGQPVPQKISFIYEPSYKPKLLLKSPSLRAIRNYNNLSIENSQSNTYENLSFIPENGNVDINTYDEAYASTIISNDSKLSDYPNNQDLYDYTTLGSASVKTTASNNGSELGSERNEMGSTTKLVSPRMEMSCQTWFTHLETVLCTIALAAGFGNLYRLPQATLNQGGLPFLAAYVILTVLVGLPLLFLELGIGQLAQEGFIKSWRAIPFFKGIGYVKLIAGCFLSIYYPLYMGLALYYIAWIPSHTVPFPECANVKMKTDGYSVDGHDGQQCLKKTFLVSPWDDPQWYGIFAGILFVIWIIVIILSIRRTKSFTRSISILLFPVLGCMIALIVKAVDVEDNFESLERLGSNSDWSLLGQSSVWYYAAIQVFFSTNVGFGTFITNAGRIYNKVNPLWTALGFTVANLLFGIGGVVICYIFSGEVDIVSPSEQDVPELHLLALIYTITVKSDDKDDAKIWAIVAFAAILLAGFISMATITYTLLKVITVQNKRRLKWWQTSIVLSFIGFILGCAVLLKSDFQIVRLLDHYIVGNLIIISVIIEILALIAFYGTERIKSDFEFMLGHILSTVWLILWWILPLLLIGIFAWALITLPKEDFKNDPEWLCATGWAIVLTAAIFIFVIGFYTVTNQDGYTVTDKFKSSLKPSHNWGPKDPILRHTWIQWNSKAKQGERDFTLKRRGTREYTRSIKKNAKKASLGLNTNQLGKNDQNQNVRISNCSSEYVEPYYLENERSSVTNGVRRESNKPLRVTSLVDSLDPPSPSFTVNIRNSYSGGYKTNINPLARTHVHDTQESSNSEGYGTFRKGPYVIPETDNITHVCHRRFSQSEDATEL</sequence>
<feature type="transmembrane region" description="Helical" evidence="9">
    <location>
        <begin position="302"/>
        <end position="322"/>
    </location>
</feature>
<keyword evidence="11" id="KW-1185">Reference proteome</keyword>
<evidence type="ECO:0000313" key="11">
    <source>
        <dbReference type="Proteomes" id="UP001168821"/>
    </source>
</evidence>
<feature type="binding site" evidence="8">
    <location>
        <position position="388"/>
    </location>
    <ligand>
        <name>Na(+)</name>
        <dbReference type="ChEBI" id="CHEBI:29101"/>
        <label>1</label>
    </ligand>
</feature>
<keyword evidence="4 9" id="KW-0812">Transmembrane</keyword>
<feature type="transmembrane region" description="Helical" evidence="9">
    <location>
        <begin position="150"/>
        <end position="171"/>
    </location>
</feature>
<dbReference type="InterPro" id="IPR037272">
    <property type="entry name" value="SNS_sf"/>
</dbReference>
<feature type="transmembrane region" description="Helical" evidence="9">
    <location>
        <begin position="576"/>
        <end position="604"/>
    </location>
</feature>
<feature type="transmembrane region" description="Helical" evidence="9">
    <location>
        <begin position="183"/>
        <end position="207"/>
    </location>
</feature>
<feature type="binding site" evidence="8">
    <location>
        <position position="488"/>
    </location>
    <ligand>
        <name>Na(+)</name>
        <dbReference type="ChEBI" id="CHEBI:29101"/>
        <label>1</label>
    </ligand>
</feature>
<feature type="binding site" evidence="8">
    <location>
        <position position="420"/>
    </location>
    <ligand>
        <name>Na(+)</name>
        <dbReference type="ChEBI" id="CHEBI:29101"/>
        <label>1</label>
    </ligand>
</feature>
<evidence type="ECO:0008006" key="12">
    <source>
        <dbReference type="Google" id="ProtNLM"/>
    </source>
</evidence>
<dbReference type="InterPro" id="IPR000175">
    <property type="entry name" value="Na/ntran_symport"/>
</dbReference>
<feature type="transmembrane region" description="Helical" evidence="9">
    <location>
        <begin position="228"/>
        <end position="255"/>
    </location>
</feature>
<dbReference type="EMBL" id="JALNTZ010000002">
    <property type="protein sequence ID" value="KAJ3661172.1"/>
    <property type="molecule type" value="Genomic_DNA"/>
</dbReference>
<dbReference type="PANTHER" id="PTHR11616:SF240">
    <property type="entry name" value="BLOATED TUBULES, ISOFORM B-RELATED"/>
    <property type="match status" value="1"/>
</dbReference>
<dbReference type="PANTHER" id="PTHR11616">
    <property type="entry name" value="SODIUM/CHLORIDE DEPENDENT TRANSPORTER"/>
    <property type="match status" value="1"/>
</dbReference>
<feature type="transmembrane region" description="Helical" evidence="9">
    <location>
        <begin position="410"/>
        <end position="435"/>
    </location>
</feature>
<evidence type="ECO:0000256" key="9">
    <source>
        <dbReference type="SAM" id="Phobius"/>
    </source>
</evidence>
<keyword evidence="6 9" id="KW-1133">Transmembrane helix</keyword>